<name>A0A5J4VVX1_9EUKA</name>
<dbReference type="OrthoDB" id="2306477at2759"/>
<dbReference type="Proteomes" id="UP000324800">
    <property type="component" value="Unassembled WGS sequence"/>
</dbReference>
<dbReference type="EMBL" id="SNRW01004685">
    <property type="protein sequence ID" value="KAA6386705.1"/>
    <property type="molecule type" value="Genomic_DNA"/>
</dbReference>
<accession>A0A5J4VVX1</accession>
<reference evidence="1 2" key="1">
    <citation type="submission" date="2019-03" db="EMBL/GenBank/DDBJ databases">
        <title>Single cell metagenomics reveals metabolic interactions within the superorganism composed of flagellate Streblomastix strix and complex community of Bacteroidetes bacteria on its surface.</title>
        <authorList>
            <person name="Treitli S.C."/>
            <person name="Kolisko M."/>
            <person name="Husnik F."/>
            <person name="Keeling P."/>
            <person name="Hampl V."/>
        </authorList>
    </citation>
    <scope>NUCLEOTIDE SEQUENCE [LARGE SCALE GENOMIC DNA]</scope>
    <source>
        <strain evidence="1">ST1C</strain>
    </source>
</reference>
<gene>
    <name evidence="1" type="ORF">EZS28_017768</name>
</gene>
<organism evidence="1 2">
    <name type="scientific">Streblomastix strix</name>
    <dbReference type="NCBI Taxonomy" id="222440"/>
    <lineage>
        <taxon>Eukaryota</taxon>
        <taxon>Metamonada</taxon>
        <taxon>Preaxostyla</taxon>
        <taxon>Oxymonadida</taxon>
        <taxon>Streblomastigidae</taxon>
        <taxon>Streblomastix</taxon>
    </lineage>
</organism>
<sequence>MASVSVSVRCVGPVEYQPIGGCVEDIKVDRDTITHTERNSNYSTVILDPVIKNGIVKIEIEGVNELQGLGIADQTLEIGRNQMPWSKGVEKLIYFGGQGEISHIGDVIEGNSEFQYNTYRIAMEVNMDSNPRTLSFFVNDLQQKNVIVHIPEAIRFYAYFHQCKAQFKILQFERLDTPTAYLQPKECQAWEFGKKWKKEEKKKCTIQ</sequence>
<evidence type="ECO:0000313" key="1">
    <source>
        <dbReference type="EMBL" id="KAA6386705.1"/>
    </source>
</evidence>
<proteinExistence type="predicted"/>
<dbReference type="AlphaFoldDB" id="A0A5J4VVX1"/>
<evidence type="ECO:0000313" key="2">
    <source>
        <dbReference type="Proteomes" id="UP000324800"/>
    </source>
</evidence>
<protein>
    <submittedName>
        <fullName evidence="1">Uncharacterized protein</fullName>
    </submittedName>
</protein>
<comment type="caution">
    <text evidence="1">The sequence shown here is derived from an EMBL/GenBank/DDBJ whole genome shotgun (WGS) entry which is preliminary data.</text>
</comment>